<dbReference type="InterPro" id="IPR041685">
    <property type="entry name" value="AAA_GajA/Old/RecF-like"/>
</dbReference>
<dbReference type="PANTHER" id="PTHR43581:SF2">
    <property type="entry name" value="EXCINUCLEASE ATPASE SUBUNIT"/>
    <property type="match status" value="1"/>
</dbReference>
<evidence type="ECO:0000259" key="2">
    <source>
        <dbReference type="Pfam" id="PF13175"/>
    </source>
</evidence>
<sequence length="477" mass="53570">MQIDSLAFASIKGFDARQEIGLKNLNLIYGANSSGKSSIFQALLLLQQSAQRAYGADRGVLEFRGSSVDLGGYRTFVHRHETKRPFTIEFGLSDQVRRPDNHGTMFFTGEIRVALTFGILGDDPEPDVVAVRISDAKNAVSFNHAGEPGILRLADSSSAQSMIQIWANSWAERDKNPYDLPSRYRRSIGDWLMRQEFSLHGWFPVLPLALIRGPKKRESSKGDSFRDDLIENLIYRWYQWQTDFAYELFEVLGRMIYVGPLREFPRRVVTEASNVEGVGVRGERLVLHLARRQDLIERVNDAFLALDINYELTVEQLKAYGTEDALGDVAIAVLKDKVTGVSVSPADVGFGLSQILPVVVQLVGNTNKIILVEQPEIHLHPKVQSRLADLLIASSVENNNTILVETHSEHLLLRAQRRLRERSVKGFTPAKLGIHYVSAARGKRLVQTLRISDNGSLVDPWPEGFFDERMDDLFAGV</sequence>
<dbReference type="InterPro" id="IPR014592">
    <property type="entry name" value="P-loop_UCP034888"/>
</dbReference>
<dbReference type="InterPro" id="IPR027417">
    <property type="entry name" value="P-loop_NTPase"/>
</dbReference>
<dbReference type="RefSeq" id="WP_131495058.1">
    <property type="nucleotide sequence ID" value="NZ_SJKC01000001.1"/>
</dbReference>
<accession>A0A4R0J1M1</accession>
<feature type="domain" description="DUF3696" evidence="1">
    <location>
        <begin position="429"/>
        <end position="474"/>
    </location>
</feature>
<dbReference type="InterPro" id="IPR051396">
    <property type="entry name" value="Bact_Antivir_Def_Nuclease"/>
</dbReference>
<dbReference type="PIRSF" id="PIRSF034888">
    <property type="entry name" value="P-loop_UCP034888"/>
    <property type="match status" value="1"/>
</dbReference>
<evidence type="ECO:0000259" key="3">
    <source>
        <dbReference type="Pfam" id="PF13304"/>
    </source>
</evidence>
<dbReference type="AlphaFoldDB" id="A0A4R0J1M1"/>
<dbReference type="Pfam" id="PF12476">
    <property type="entry name" value="DUF3696"/>
    <property type="match status" value="1"/>
</dbReference>
<proteinExistence type="predicted"/>
<evidence type="ECO:0000259" key="1">
    <source>
        <dbReference type="Pfam" id="PF12476"/>
    </source>
</evidence>
<name>A0A4R0J1M1_9ACTN</name>
<dbReference type="SUPFAM" id="SSF52540">
    <property type="entry name" value="P-loop containing nucleoside triphosphate hydrolases"/>
    <property type="match status" value="1"/>
</dbReference>
<gene>
    <name evidence="4" type="ORF">E0H92_00820</name>
</gene>
<comment type="caution">
    <text evidence="4">The sequence shown here is derived from an EMBL/GenBank/DDBJ whole genome shotgun (WGS) entry which is preliminary data.</text>
</comment>
<feature type="domain" description="Endonuclease GajA/Old nuclease/RecF-like AAA" evidence="2">
    <location>
        <begin position="327"/>
        <end position="411"/>
    </location>
</feature>
<feature type="domain" description="ATPase AAA-type core" evidence="3">
    <location>
        <begin position="25"/>
        <end position="89"/>
    </location>
</feature>
<dbReference type="GO" id="GO:0005524">
    <property type="term" value="F:ATP binding"/>
    <property type="evidence" value="ECO:0007669"/>
    <property type="project" value="InterPro"/>
</dbReference>
<dbReference type="EMBL" id="SJKC01000001">
    <property type="protein sequence ID" value="TCC40291.1"/>
    <property type="molecule type" value="Genomic_DNA"/>
</dbReference>
<protein>
    <submittedName>
        <fullName evidence="4">DUF3696 domain-containing protein</fullName>
    </submittedName>
</protein>
<dbReference type="Gene3D" id="3.40.50.300">
    <property type="entry name" value="P-loop containing nucleotide triphosphate hydrolases"/>
    <property type="match status" value="1"/>
</dbReference>
<reference evidence="4 5" key="1">
    <citation type="submission" date="2019-02" db="EMBL/GenBank/DDBJ databases">
        <title>Kribbella capetownensis sp. nov. and Kribbella speibonae sp. nov., isolated from soil.</title>
        <authorList>
            <person name="Curtis S.M."/>
            <person name="Norton I."/>
            <person name="Everest G.J."/>
            <person name="Meyers P.R."/>
        </authorList>
    </citation>
    <scope>NUCLEOTIDE SEQUENCE [LARGE SCALE GENOMIC DNA]</scope>
    <source>
        <strain evidence="4 5">YM55</strain>
    </source>
</reference>
<dbReference type="Pfam" id="PF13304">
    <property type="entry name" value="AAA_21"/>
    <property type="match status" value="1"/>
</dbReference>
<dbReference type="Pfam" id="PF13175">
    <property type="entry name" value="AAA_15"/>
    <property type="match status" value="1"/>
</dbReference>
<dbReference type="PANTHER" id="PTHR43581">
    <property type="entry name" value="ATP/GTP PHOSPHATASE"/>
    <property type="match status" value="1"/>
</dbReference>
<dbReference type="Proteomes" id="UP000294225">
    <property type="component" value="Unassembled WGS sequence"/>
</dbReference>
<dbReference type="InterPro" id="IPR003959">
    <property type="entry name" value="ATPase_AAA_core"/>
</dbReference>
<evidence type="ECO:0000313" key="5">
    <source>
        <dbReference type="Proteomes" id="UP000294225"/>
    </source>
</evidence>
<dbReference type="GO" id="GO:0016887">
    <property type="term" value="F:ATP hydrolysis activity"/>
    <property type="evidence" value="ECO:0007669"/>
    <property type="project" value="InterPro"/>
</dbReference>
<organism evidence="4 5">
    <name type="scientific">Kribbella speibonae</name>
    <dbReference type="NCBI Taxonomy" id="1572660"/>
    <lineage>
        <taxon>Bacteria</taxon>
        <taxon>Bacillati</taxon>
        <taxon>Actinomycetota</taxon>
        <taxon>Actinomycetes</taxon>
        <taxon>Propionibacteriales</taxon>
        <taxon>Kribbellaceae</taxon>
        <taxon>Kribbella</taxon>
    </lineage>
</organism>
<dbReference type="InterPro" id="IPR022532">
    <property type="entry name" value="DUF3696"/>
</dbReference>
<evidence type="ECO:0000313" key="4">
    <source>
        <dbReference type="EMBL" id="TCC40291.1"/>
    </source>
</evidence>